<evidence type="ECO:0008006" key="3">
    <source>
        <dbReference type="Google" id="ProtNLM"/>
    </source>
</evidence>
<dbReference type="Proteomes" id="UP001439008">
    <property type="component" value="Unassembled WGS sequence"/>
</dbReference>
<protein>
    <recommendedName>
        <fullName evidence="3">Maturase K</fullName>
    </recommendedName>
</protein>
<feature type="non-terminal residue" evidence="1">
    <location>
        <position position="83"/>
    </location>
</feature>
<dbReference type="EMBL" id="JBDODL010003835">
    <property type="protein sequence ID" value="MES1922830.1"/>
    <property type="molecule type" value="Genomic_DNA"/>
</dbReference>
<sequence>MHLANYPEHLRVEELLSGLYYFYKNSPLNQADLRRACEFLTINKVILRLGGTRWMPHSHRTLENVWKCYPAVVSHLQTVTSMI</sequence>
<proteinExistence type="predicted"/>
<name>A0ABV2AT46_9EUKA</name>
<evidence type="ECO:0000313" key="1">
    <source>
        <dbReference type="EMBL" id="MES1922830.1"/>
    </source>
</evidence>
<organism evidence="1 2">
    <name type="scientific">Bonamia ostreae</name>
    <dbReference type="NCBI Taxonomy" id="126728"/>
    <lineage>
        <taxon>Eukaryota</taxon>
        <taxon>Sar</taxon>
        <taxon>Rhizaria</taxon>
        <taxon>Endomyxa</taxon>
        <taxon>Ascetosporea</taxon>
        <taxon>Haplosporida</taxon>
        <taxon>Bonamia</taxon>
    </lineage>
</organism>
<accession>A0ABV2AT46</accession>
<keyword evidence="2" id="KW-1185">Reference proteome</keyword>
<gene>
    <name evidence="1" type="ORF">MHBO_004357</name>
</gene>
<evidence type="ECO:0000313" key="2">
    <source>
        <dbReference type="Proteomes" id="UP001439008"/>
    </source>
</evidence>
<comment type="caution">
    <text evidence="1">The sequence shown here is derived from an EMBL/GenBank/DDBJ whole genome shotgun (WGS) entry which is preliminary data.</text>
</comment>
<reference evidence="1 2" key="1">
    <citation type="journal article" date="2024" name="BMC Biol.">
        <title>Comparative genomics of Ascetosporea gives new insight into the evolutionary basis for animal parasitism in Rhizaria.</title>
        <authorList>
            <person name="Hiltunen Thoren M."/>
            <person name="Onut-Brannstrom I."/>
            <person name="Alfjorden A."/>
            <person name="Peckova H."/>
            <person name="Swords F."/>
            <person name="Hooper C."/>
            <person name="Holzer A.S."/>
            <person name="Bass D."/>
            <person name="Burki F."/>
        </authorList>
    </citation>
    <scope>NUCLEOTIDE SEQUENCE [LARGE SCALE GENOMIC DNA]</scope>
    <source>
        <strain evidence="1">20-A016</strain>
    </source>
</reference>